<dbReference type="AlphaFoldDB" id="A0A2R4TC98"/>
<dbReference type="PANTHER" id="PTHR30146:SF153">
    <property type="entry name" value="LACTOSE OPERON REPRESSOR"/>
    <property type="match status" value="1"/>
</dbReference>
<name>A0A2R4TC98_9ACTN</name>
<dbReference type="SUPFAM" id="SSF53822">
    <property type="entry name" value="Periplasmic binding protein-like I"/>
    <property type="match status" value="1"/>
</dbReference>
<sequence length="151" mass="16258">MAGPGDEHYTRSCLAAYLRWCTEHDSEPCTIPLTAEDEEGRLLDPLLSGPRRPDGIYGIYDPCGRQVLASAARCGSRVPDDLLVVCASEDPAYAVAEPPLSTVSLAPKDTVALAVSALVDLIERPQHRPEPVIVPARLQIRASSTRMPVQG</sequence>
<keyword evidence="6" id="KW-1185">Reference proteome</keyword>
<organism evidence="5 6">
    <name type="scientific">Streptomyces lunaelactis</name>
    <dbReference type="NCBI Taxonomy" id="1535768"/>
    <lineage>
        <taxon>Bacteria</taxon>
        <taxon>Bacillati</taxon>
        <taxon>Actinomycetota</taxon>
        <taxon>Actinomycetes</taxon>
        <taxon>Kitasatosporales</taxon>
        <taxon>Streptomycetaceae</taxon>
        <taxon>Streptomyces</taxon>
    </lineage>
</organism>
<accession>A0A2R4TC98</accession>
<dbReference type="EMBL" id="CP026304">
    <property type="protein sequence ID" value="AVZ76759.1"/>
    <property type="molecule type" value="Genomic_DNA"/>
</dbReference>
<dbReference type="Pfam" id="PF13377">
    <property type="entry name" value="Peripla_BP_3"/>
    <property type="match status" value="1"/>
</dbReference>
<evidence type="ECO:0000313" key="6">
    <source>
        <dbReference type="Proteomes" id="UP000244201"/>
    </source>
</evidence>
<dbReference type="InterPro" id="IPR046335">
    <property type="entry name" value="LacI/GalR-like_sensor"/>
</dbReference>
<protein>
    <recommendedName>
        <fullName evidence="4">Transcriptional regulator LacI/GalR-like sensor domain-containing protein</fullName>
    </recommendedName>
</protein>
<dbReference type="GO" id="GO:0003700">
    <property type="term" value="F:DNA-binding transcription factor activity"/>
    <property type="evidence" value="ECO:0007669"/>
    <property type="project" value="TreeGrafter"/>
</dbReference>
<evidence type="ECO:0000313" key="5">
    <source>
        <dbReference type="EMBL" id="AVZ76759.1"/>
    </source>
</evidence>
<reference evidence="5 6" key="1">
    <citation type="submission" date="2018-01" db="EMBL/GenBank/DDBJ databases">
        <title>Complete genome sequence of Streptomyces lunaelactis MM109T, a Ferroverdin A producer isolated from cave moonmilk deposits.</title>
        <authorList>
            <person name="Naome A."/>
            <person name="Martinet L."/>
            <person name="Maciejewska M."/>
            <person name="Anderssen S."/>
            <person name="Adam D."/>
            <person name="Tenconi E."/>
            <person name="Deflandre B."/>
            <person name="Arguelles-Arias A."/>
            <person name="Calusinska M."/>
            <person name="Copieters W."/>
            <person name="Karim L."/>
            <person name="Hanikenne M."/>
            <person name="Baurain D."/>
            <person name="van Wezel G."/>
            <person name="Smargiasso N."/>
            <person name="de Pauw E."/>
            <person name="Delfosse P."/>
            <person name="Rigali S."/>
        </authorList>
    </citation>
    <scope>NUCLEOTIDE SEQUENCE [LARGE SCALE GENOMIC DNA]</scope>
    <source>
        <strain evidence="5 6">MM109</strain>
    </source>
</reference>
<keyword evidence="2" id="KW-0238">DNA-binding</keyword>
<evidence type="ECO:0000256" key="3">
    <source>
        <dbReference type="ARBA" id="ARBA00023163"/>
    </source>
</evidence>
<dbReference type="Proteomes" id="UP000244201">
    <property type="component" value="Chromosome"/>
</dbReference>
<evidence type="ECO:0000256" key="2">
    <source>
        <dbReference type="ARBA" id="ARBA00023125"/>
    </source>
</evidence>
<dbReference type="GO" id="GO:0000976">
    <property type="term" value="F:transcription cis-regulatory region binding"/>
    <property type="evidence" value="ECO:0007669"/>
    <property type="project" value="TreeGrafter"/>
</dbReference>
<proteinExistence type="predicted"/>
<dbReference type="PANTHER" id="PTHR30146">
    <property type="entry name" value="LACI-RELATED TRANSCRIPTIONAL REPRESSOR"/>
    <property type="match status" value="1"/>
</dbReference>
<keyword evidence="1" id="KW-0805">Transcription regulation</keyword>
<dbReference type="KEGG" id="slk:SLUN_35775"/>
<dbReference type="OrthoDB" id="3602807at2"/>
<evidence type="ECO:0000259" key="4">
    <source>
        <dbReference type="Pfam" id="PF13377"/>
    </source>
</evidence>
<dbReference type="Gene3D" id="3.40.50.2300">
    <property type="match status" value="1"/>
</dbReference>
<evidence type="ECO:0000256" key="1">
    <source>
        <dbReference type="ARBA" id="ARBA00023015"/>
    </source>
</evidence>
<gene>
    <name evidence="5" type="ORF">SLUN_35775</name>
</gene>
<dbReference type="InterPro" id="IPR028082">
    <property type="entry name" value="Peripla_BP_I"/>
</dbReference>
<feature type="domain" description="Transcriptional regulator LacI/GalR-like sensor" evidence="4">
    <location>
        <begin position="5"/>
        <end position="144"/>
    </location>
</feature>
<keyword evidence="3" id="KW-0804">Transcription</keyword>